<gene>
    <name evidence="9" type="ORF">F8O03_07260</name>
</gene>
<sequence>MGLSEIGQLATVLGTVAALFFTIALFVGAVVTSNSVATVIAGRTKEIALLRLIGASGKSLRSRTVREGLVQGASGALAGAVLGIGLTALGAQLAIMNGALEPFTFPIVHPAVLAPVIAVTAATIIASWVGSRRVLSVSPIAATSSTAEPTMQELRAGRGRSVTAVILIVLGVAMLVGGVFLGLASPTGVLVSVGGGMLSFVGVVIGSPVILPPLMSLAGRALGRGPVPRLAAANAVRNPSRSSRAVIGLVIGITLVTMFAVATETFRTITLEFGEMEPEMYAAFEQVIDVTTAIMSVLLGFSVLLAAVGMVNTLSLSVMQRRRELGLLRALGFTAGQVRRMIVTEAVAMIASSAIFGLLLGVFYGWVGAQATFGSLVGRIMMPSIPWVTVAGVLLVTLLITVAASLLPARRATRVSPVAALAVD</sequence>
<evidence type="ECO:0000256" key="6">
    <source>
        <dbReference type="ARBA" id="ARBA00038076"/>
    </source>
</evidence>
<comment type="subcellular location">
    <subcellularLocation>
        <location evidence="1">Cell membrane</location>
        <topology evidence="1">Multi-pass membrane protein</topology>
    </subcellularLocation>
</comment>
<dbReference type="EMBL" id="WBJX01000002">
    <property type="protein sequence ID" value="KAB1638610.1"/>
    <property type="molecule type" value="Genomic_DNA"/>
</dbReference>
<protein>
    <submittedName>
        <fullName evidence="9">FtsX-like permease family protein</fullName>
    </submittedName>
</protein>
<dbReference type="InterPro" id="IPR050250">
    <property type="entry name" value="Macrolide_Exporter_MacB"/>
</dbReference>
<evidence type="ECO:0000256" key="5">
    <source>
        <dbReference type="ARBA" id="ARBA00023136"/>
    </source>
</evidence>
<keyword evidence="10" id="KW-1185">Reference proteome</keyword>
<feature type="transmembrane region" description="Helical" evidence="7">
    <location>
        <begin position="290"/>
        <end position="314"/>
    </location>
</feature>
<reference evidence="9 10" key="1">
    <citation type="submission" date="2019-09" db="EMBL/GenBank/DDBJ databases">
        <title>Phylogeny of genus Pseudoclavibacter and closely related genus.</title>
        <authorList>
            <person name="Li Y."/>
        </authorList>
    </citation>
    <scope>NUCLEOTIDE SEQUENCE [LARGE SCALE GENOMIC DNA]</scope>
    <source>
        <strain evidence="9 10">THG-MD12</strain>
    </source>
</reference>
<proteinExistence type="inferred from homology"/>
<evidence type="ECO:0000259" key="8">
    <source>
        <dbReference type="Pfam" id="PF02687"/>
    </source>
</evidence>
<keyword evidence="3 7" id="KW-0812">Transmembrane</keyword>
<evidence type="ECO:0000313" key="9">
    <source>
        <dbReference type="EMBL" id="KAB1638610.1"/>
    </source>
</evidence>
<dbReference type="AlphaFoldDB" id="A0A7J5B3N7"/>
<dbReference type="GO" id="GO:0005886">
    <property type="term" value="C:plasma membrane"/>
    <property type="evidence" value="ECO:0007669"/>
    <property type="project" value="UniProtKB-SubCell"/>
</dbReference>
<evidence type="ECO:0000256" key="3">
    <source>
        <dbReference type="ARBA" id="ARBA00022692"/>
    </source>
</evidence>
<feature type="transmembrane region" description="Helical" evidence="7">
    <location>
        <begin position="12"/>
        <end position="41"/>
    </location>
</feature>
<dbReference type="GO" id="GO:0022857">
    <property type="term" value="F:transmembrane transporter activity"/>
    <property type="evidence" value="ECO:0007669"/>
    <property type="project" value="TreeGrafter"/>
</dbReference>
<comment type="caution">
    <text evidence="9">The sequence shown here is derived from an EMBL/GenBank/DDBJ whole genome shotgun (WGS) entry which is preliminary data.</text>
</comment>
<evidence type="ECO:0000256" key="7">
    <source>
        <dbReference type="SAM" id="Phobius"/>
    </source>
</evidence>
<dbReference type="InterPro" id="IPR003838">
    <property type="entry name" value="ABC3_permease_C"/>
</dbReference>
<evidence type="ECO:0000256" key="4">
    <source>
        <dbReference type="ARBA" id="ARBA00022989"/>
    </source>
</evidence>
<keyword evidence="5 7" id="KW-0472">Membrane</keyword>
<feature type="transmembrane region" description="Helical" evidence="7">
    <location>
        <begin position="346"/>
        <end position="367"/>
    </location>
</feature>
<evidence type="ECO:0000256" key="1">
    <source>
        <dbReference type="ARBA" id="ARBA00004651"/>
    </source>
</evidence>
<evidence type="ECO:0000256" key="2">
    <source>
        <dbReference type="ARBA" id="ARBA00022475"/>
    </source>
</evidence>
<comment type="similarity">
    <text evidence="6">Belongs to the ABC-4 integral membrane protein family.</text>
</comment>
<dbReference type="Proteomes" id="UP000490386">
    <property type="component" value="Unassembled WGS sequence"/>
</dbReference>
<name>A0A7J5B3N7_9MICO</name>
<feature type="transmembrane region" description="Helical" evidence="7">
    <location>
        <begin position="189"/>
        <end position="211"/>
    </location>
</feature>
<accession>A0A7J5B3N7</accession>
<dbReference type="OrthoDB" id="9780560at2"/>
<feature type="transmembrane region" description="Helical" evidence="7">
    <location>
        <begin position="107"/>
        <end position="129"/>
    </location>
</feature>
<feature type="domain" description="ABC3 transporter permease C-terminal" evidence="8">
    <location>
        <begin position="297"/>
        <end position="417"/>
    </location>
</feature>
<dbReference type="PANTHER" id="PTHR30572">
    <property type="entry name" value="MEMBRANE COMPONENT OF TRANSPORTER-RELATED"/>
    <property type="match status" value="1"/>
</dbReference>
<feature type="transmembrane region" description="Helical" evidence="7">
    <location>
        <begin position="387"/>
        <end position="407"/>
    </location>
</feature>
<feature type="transmembrane region" description="Helical" evidence="7">
    <location>
        <begin position="246"/>
        <end position="270"/>
    </location>
</feature>
<keyword evidence="4 7" id="KW-1133">Transmembrane helix</keyword>
<dbReference type="Pfam" id="PF02687">
    <property type="entry name" value="FtsX"/>
    <property type="match status" value="2"/>
</dbReference>
<feature type="transmembrane region" description="Helical" evidence="7">
    <location>
        <begin position="68"/>
        <end position="95"/>
    </location>
</feature>
<feature type="transmembrane region" description="Helical" evidence="7">
    <location>
        <begin position="161"/>
        <end position="183"/>
    </location>
</feature>
<feature type="domain" description="ABC3 transporter permease C-terminal" evidence="8">
    <location>
        <begin position="19"/>
        <end position="139"/>
    </location>
</feature>
<dbReference type="PANTHER" id="PTHR30572:SF4">
    <property type="entry name" value="ABC TRANSPORTER PERMEASE YTRF"/>
    <property type="match status" value="1"/>
</dbReference>
<organism evidence="9 10">
    <name type="scientific">Pseudoclavibacter terrae</name>
    <dbReference type="NCBI Taxonomy" id="1530195"/>
    <lineage>
        <taxon>Bacteria</taxon>
        <taxon>Bacillati</taxon>
        <taxon>Actinomycetota</taxon>
        <taxon>Actinomycetes</taxon>
        <taxon>Micrococcales</taxon>
        <taxon>Microbacteriaceae</taxon>
        <taxon>Pseudoclavibacter</taxon>
    </lineage>
</organism>
<evidence type="ECO:0000313" key="10">
    <source>
        <dbReference type="Proteomes" id="UP000490386"/>
    </source>
</evidence>
<keyword evidence="2" id="KW-1003">Cell membrane</keyword>